<dbReference type="InterPro" id="IPR011990">
    <property type="entry name" value="TPR-like_helical_dom_sf"/>
</dbReference>
<dbReference type="Pfam" id="PF22860">
    <property type="entry name" value="DUF7017"/>
    <property type="match status" value="1"/>
</dbReference>
<proteinExistence type="predicted"/>
<reference evidence="1" key="1">
    <citation type="submission" date="2020-04" db="EMBL/GenBank/DDBJ databases">
        <title>Deep metagenomics examines the oral microbiome during advanced dental caries in children, revealing novel taxa and co-occurrences with host molecules.</title>
        <authorList>
            <person name="Baker J.L."/>
            <person name="Morton J.T."/>
            <person name="Dinis M."/>
            <person name="Alvarez R."/>
            <person name="Tran N.C."/>
            <person name="Knight R."/>
            <person name="Edlund A."/>
        </authorList>
    </citation>
    <scope>NUCLEOTIDE SEQUENCE</scope>
    <source>
        <strain evidence="1">JCVI_25_bin.9</strain>
    </source>
</reference>
<dbReference type="AlphaFoldDB" id="A0A930HXY3"/>
<accession>A0A930HXY3</accession>
<dbReference type="EMBL" id="JABZSQ010000023">
    <property type="protein sequence ID" value="MBF1414413.1"/>
    <property type="molecule type" value="Genomic_DNA"/>
</dbReference>
<name>A0A930HXY3_9BACT</name>
<dbReference type="SUPFAM" id="SSF48452">
    <property type="entry name" value="TPR-like"/>
    <property type="match status" value="1"/>
</dbReference>
<dbReference type="Proteomes" id="UP000757461">
    <property type="component" value="Unassembled WGS sequence"/>
</dbReference>
<dbReference type="InterPro" id="IPR054283">
    <property type="entry name" value="DUF7017"/>
</dbReference>
<comment type="caution">
    <text evidence="1">The sequence shown here is derived from an EMBL/GenBank/DDBJ whole genome shotgun (WGS) entry which is preliminary data.</text>
</comment>
<gene>
    <name evidence="1" type="ORF">HXN33_02415</name>
</gene>
<protein>
    <submittedName>
        <fullName evidence="1">Acetyltransferase</fullName>
    </submittedName>
</protein>
<sequence>MEVKDIFELRKQGRTEEAYAAILPMYAAHKGHYTTIAMFWVGVDMMQLRYQQRRLEEAYKIFQSLMRLYPTMEDKDLKGQSAMMRAAILVFEHHPSFSMISFITQWGITRLADEDWTTGQSNGHPVPSTGMRIVGKVFKEVEATPTVDVALKAAPILAEALKHSPYNMNNQRYKAIVYRIMGKKDKAIEIYLRLISKHRQSYLFHELSNLLDDEQQKIALLCKAISSQREEKFRQRMRYTLAGLLFSRDKARAKYELDKCIAARKQAGYAITWEMQNLAASLAEVIPVTEVDEKSFYRQQEAVIREMTKLS</sequence>
<dbReference type="RefSeq" id="WP_278538358.1">
    <property type="nucleotide sequence ID" value="NZ_CAUTPC010000047.1"/>
</dbReference>
<evidence type="ECO:0000313" key="1">
    <source>
        <dbReference type="EMBL" id="MBF1414413.1"/>
    </source>
</evidence>
<dbReference type="Gene3D" id="1.25.40.10">
    <property type="entry name" value="Tetratricopeptide repeat domain"/>
    <property type="match status" value="1"/>
</dbReference>
<evidence type="ECO:0000313" key="2">
    <source>
        <dbReference type="Proteomes" id="UP000757461"/>
    </source>
</evidence>
<organism evidence="1 2">
    <name type="scientific">Prevotella histicola</name>
    <dbReference type="NCBI Taxonomy" id="470565"/>
    <lineage>
        <taxon>Bacteria</taxon>
        <taxon>Pseudomonadati</taxon>
        <taxon>Bacteroidota</taxon>
        <taxon>Bacteroidia</taxon>
        <taxon>Bacteroidales</taxon>
        <taxon>Prevotellaceae</taxon>
        <taxon>Prevotella</taxon>
    </lineage>
</organism>